<evidence type="ECO:0000313" key="1">
    <source>
        <dbReference type="EMBL" id="MDA7027080.1"/>
    </source>
</evidence>
<dbReference type="NCBIfam" id="TIGR00375">
    <property type="entry name" value="TIGR00375 family protein"/>
    <property type="match status" value="1"/>
</dbReference>
<dbReference type="InterPro" id="IPR010994">
    <property type="entry name" value="RuvA_2-like"/>
</dbReference>
<dbReference type="PANTHER" id="PTHR40084:SF1">
    <property type="entry name" value="PHOSPHOTRANSFERASE"/>
    <property type="match status" value="1"/>
</dbReference>
<dbReference type="Gene3D" id="3.20.20.140">
    <property type="entry name" value="Metal-dependent hydrolases"/>
    <property type="match status" value="1"/>
</dbReference>
<dbReference type="Gene3D" id="1.10.150.20">
    <property type="entry name" value="5' to 3' exonuclease, C-terminal subdomain"/>
    <property type="match status" value="1"/>
</dbReference>
<dbReference type="InterPro" id="IPR005287">
    <property type="entry name" value="CHP00375"/>
</dbReference>
<proteinExistence type="predicted"/>
<dbReference type="RefSeq" id="WP_271340935.1">
    <property type="nucleotide sequence ID" value="NZ_JAQKAB010000006.1"/>
</dbReference>
<name>A0ABT4X456_9BACI</name>
<protein>
    <submittedName>
        <fullName evidence="1">TIGR00375 family protein</fullName>
    </submittedName>
</protein>
<dbReference type="Proteomes" id="UP001211894">
    <property type="component" value="Unassembled WGS sequence"/>
</dbReference>
<sequence>MIDIFADMHIHIGRTESGRPVKITGAQSLTLAEILIEASEHKGMGLIGIIDCHSPEVLAEIERGVSLGRYQELEDGGIQYKDTVLLCGSEIEIYDNKCRGPIHVLAFMPTIANMKQFSNWLSKRVTNIHLSSQRLYETGINLQQEVKKLGGLFIPAHIFTPHKSLYGKGVKSSLTEVFDERLIDAVELGLSSDTSMASHISELNHYPFLTNSDAHSLGKIGREYNKLLLKHASFHEFSLALTNSQGRRITANYGMNPQLGKYYQTACEKCGHLKEQDETECKACNSQKFTKGVSVRLKELSDQDVSPIKRPPYVHQVPLQMIPGIGPKTIEKLKQAFGTEMNILHHVKEEELLQLLRPQTAQLVIKARNGEMQVKAGGGGTYGKVQV</sequence>
<dbReference type="InterPro" id="IPR016195">
    <property type="entry name" value="Pol/histidinol_Pase-like"/>
</dbReference>
<keyword evidence="2" id="KW-1185">Reference proteome</keyword>
<gene>
    <name evidence="1" type="ORF">PJ311_10715</name>
</gene>
<dbReference type="CDD" id="cd19067">
    <property type="entry name" value="PfuEndoQ-like"/>
    <property type="match status" value="1"/>
</dbReference>
<dbReference type="SUPFAM" id="SSF89550">
    <property type="entry name" value="PHP domain-like"/>
    <property type="match status" value="1"/>
</dbReference>
<reference evidence="1 2" key="1">
    <citation type="submission" date="2023-01" db="EMBL/GenBank/DDBJ databases">
        <title>Bacillus changyiensis sp. nov., isolated from a coastal deposit.</title>
        <authorList>
            <person name="Xiao G."/>
            <person name="Lai Q."/>
            <person name="Hu Z."/>
            <person name="Shao Z."/>
        </authorList>
    </citation>
    <scope>NUCLEOTIDE SEQUENCE [LARGE SCALE GENOMIC DNA]</scope>
    <source>
        <strain evidence="1 2">CLL-7-23</strain>
    </source>
</reference>
<accession>A0ABT4X456</accession>
<evidence type="ECO:0000313" key="2">
    <source>
        <dbReference type="Proteomes" id="UP001211894"/>
    </source>
</evidence>
<dbReference type="PANTHER" id="PTHR40084">
    <property type="entry name" value="PHOSPHOHYDROLASE, PHP FAMILY"/>
    <property type="match status" value="1"/>
</dbReference>
<dbReference type="EMBL" id="JAQKAB010000006">
    <property type="protein sequence ID" value="MDA7027080.1"/>
    <property type="molecule type" value="Genomic_DNA"/>
</dbReference>
<dbReference type="SUPFAM" id="SSF47781">
    <property type="entry name" value="RuvA domain 2-like"/>
    <property type="match status" value="1"/>
</dbReference>
<organism evidence="1 2">
    <name type="scientific">Bacillus changyiensis</name>
    <dbReference type="NCBI Taxonomy" id="3004103"/>
    <lineage>
        <taxon>Bacteria</taxon>
        <taxon>Bacillati</taxon>
        <taxon>Bacillota</taxon>
        <taxon>Bacilli</taxon>
        <taxon>Bacillales</taxon>
        <taxon>Bacillaceae</taxon>
        <taxon>Bacillus</taxon>
    </lineage>
</organism>
<comment type="caution">
    <text evidence="1">The sequence shown here is derived from an EMBL/GenBank/DDBJ whole genome shotgun (WGS) entry which is preliminary data.</text>
</comment>